<feature type="transmembrane region" description="Helical" evidence="6">
    <location>
        <begin position="12"/>
        <end position="36"/>
    </location>
</feature>
<protein>
    <recommendedName>
        <fullName evidence="7">Mechanosensitive ion channel MscS domain-containing protein</fullName>
    </recommendedName>
</protein>
<dbReference type="InterPro" id="IPR006685">
    <property type="entry name" value="MscS_channel_2nd"/>
</dbReference>
<comment type="subcellular location">
    <subcellularLocation>
        <location evidence="1">Membrane</location>
        <topology evidence="1">Multi-pass membrane protein</topology>
    </subcellularLocation>
</comment>
<dbReference type="STRING" id="33097.A0A150GW40"/>
<dbReference type="PANTHER" id="PTHR30221">
    <property type="entry name" value="SMALL-CONDUCTANCE MECHANOSENSITIVE CHANNEL"/>
    <property type="match status" value="1"/>
</dbReference>
<dbReference type="Gene3D" id="1.10.287.1260">
    <property type="match status" value="1"/>
</dbReference>
<dbReference type="InterPro" id="IPR023408">
    <property type="entry name" value="MscS_beta-dom_sf"/>
</dbReference>
<dbReference type="SUPFAM" id="SSF82861">
    <property type="entry name" value="Mechanosensitive channel protein MscS (YggB), transmembrane region"/>
    <property type="match status" value="1"/>
</dbReference>
<evidence type="ECO:0000256" key="3">
    <source>
        <dbReference type="ARBA" id="ARBA00022692"/>
    </source>
</evidence>
<dbReference type="SUPFAM" id="SSF50182">
    <property type="entry name" value="Sm-like ribonucleoproteins"/>
    <property type="match status" value="1"/>
</dbReference>
<sequence>MGPLLSTPSWQLYLVSRFVKEVLAVVAAAWVGYWLLTKVAARSAEVLEDYAPRGRNVAGAAAVGAATAAATVGGPAGAATAAAAGAAVGATASSPGGSELLRLVAAALTGPQARLFLSVVLLVNVARTTTYIFDGFISTFNPRLPNDWLDDLVRLVAQGLAPLDSALTKLSLVGTALFGCAVLLRWKDVTVAYLVRQHIEPLDKGHELTQNFINPASNLLNWVLVVASALWLATGLGLNLKPLLAVGGASGIIIGLATQQVLGNFVSGLNIFLARPFVAGEYISLSGIANAANVSGRVIRVDPMRTLLATEDSSTISVPNQVIAVSIVVNRSRAPHWSVGSTSPLLANPRELRWRMKLPHAALDKMQVRHTPPDLEIVRFTEAGAEVAAKVNLAWRLRGGQQAREQHERQETQEALVQSAFLALQKVVRSFDGAFLA</sequence>
<dbReference type="OrthoDB" id="431980at2759"/>
<dbReference type="EMBL" id="LSYV01000007">
    <property type="protein sequence ID" value="KXZ53932.1"/>
    <property type="molecule type" value="Genomic_DNA"/>
</dbReference>
<dbReference type="GO" id="GO:0016020">
    <property type="term" value="C:membrane"/>
    <property type="evidence" value="ECO:0007669"/>
    <property type="project" value="UniProtKB-SubCell"/>
</dbReference>
<gene>
    <name evidence="8" type="ORF">GPECTOR_6g850</name>
</gene>
<comment type="caution">
    <text evidence="8">The sequence shown here is derived from an EMBL/GenBank/DDBJ whole genome shotgun (WGS) entry which is preliminary data.</text>
</comment>
<accession>A0A150GW40</accession>
<dbReference type="InterPro" id="IPR011014">
    <property type="entry name" value="MscS_channel_TM-2"/>
</dbReference>
<name>A0A150GW40_GONPE</name>
<evidence type="ECO:0000313" key="8">
    <source>
        <dbReference type="EMBL" id="KXZ53932.1"/>
    </source>
</evidence>
<evidence type="ECO:0000256" key="6">
    <source>
        <dbReference type="SAM" id="Phobius"/>
    </source>
</evidence>
<dbReference type="Gene3D" id="2.30.30.60">
    <property type="match status" value="1"/>
</dbReference>
<feature type="transmembrane region" description="Helical" evidence="6">
    <location>
        <begin position="244"/>
        <end position="266"/>
    </location>
</feature>
<dbReference type="InterPro" id="IPR045275">
    <property type="entry name" value="MscS_archaea/bacteria_type"/>
</dbReference>
<feature type="domain" description="Mechanosensitive ion channel MscS" evidence="7">
    <location>
        <begin position="261"/>
        <end position="333"/>
    </location>
</feature>
<dbReference type="InterPro" id="IPR010920">
    <property type="entry name" value="LSM_dom_sf"/>
</dbReference>
<evidence type="ECO:0000256" key="5">
    <source>
        <dbReference type="ARBA" id="ARBA00023136"/>
    </source>
</evidence>
<proteinExistence type="inferred from homology"/>
<keyword evidence="3 6" id="KW-0812">Transmembrane</keyword>
<organism evidence="8 9">
    <name type="scientific">Gonium pectorale</name>
    <name type="common">Green alga</name>
    <dbReference type="NCBI Taxonomy" id="33097"/>
    <lineage>
        <taxon>Eukaryota</taxon>
        <taxon>Viridiplantae</taxon>
        <taxon>Chlorophyta</taxon>
        <taxon>core chlorophytes</taxon>
        <taxon>Chlorophyceae</taxon>
        <taxon>CS clade</taxon>
        <taxon>Chlamydomonadales</taxon>
        <taxon>Volvocaceae</taxon>
        <taxon>Gonium</taxon>
    </lineage>
</organism>
<evidence type="ECO:0000313" key="9">
    <source>
        <dbReference type="Proteomes" id="UP000075714"/>
    </source>
</evidence>
<keyword evidence="4 6" id="KW-1133">Transmembrane helix</keyword>
<dbReference type="Pfam" id="PF00924">
    <property type="entry name" value="MS_channel_2nd"/>
    <property type="match status" value="1"/>
</dbReference>
<evidence type="ECO:0000256" key="4">
    <source>
        <dbReference type="ARBA" id="ARBA00022989"/>
    </source>
</evidence>
<evidence type="ECO:0000256" key="2">
    <source>
        <dbReference type="ARBA" id="ARBA00008017"/>
    </source>
</evidence>
<dbReference type="GO" id="GO:0008381">
    <property type="term" value="F:mechanosensitive monoatomic ion channel activity"/>
    <property type="evidence" value="ECO:0007669"/>
    <property type="project" value="InterPro"/>
</dbReference>
<dbReference type="PANTHER" id="PTHR30221:SF1">
    <property type="entry name" value="SMALL-CONDUCTANCE MECHANOSENSITIVE CHANNEL"/>
    <property type="match status" value="1"/>
</dbReference>
<comment type="similarity">
    <text evidence="2">Belongs to the MscS (TC 1.A.23) family.</text>
</comment>
<feature type="transmembrane region" description="Helical" evidence="6">
    <location>
        <begin position="219"/>
        <end position="238"/>
    </location>
</feature>
<dbReference type="AlphaFoldDB" id="A0A150GW40"/>
<dbReference type="Proteomes" id="UP000075714">
    <property type="component" value="Unassembled WGS sequence"/>
</dbReference>
<keyword evidence="5 6" id="KW-0472">Membrane</keyword>
<evidence type="ECO:0000259" key="7">
    <source>
        <dbReference type="Pfam" id="PF00924"/>
    </source>
</evidence>
<evidence type="ECO:0000256" key="1">
    <source>
        <dbReference type="ARBA" id="ARBA00004141"/>
    </source>
</evidence>
<reference evidence="9" key="1">
    <citation type="journal article" date="2016" name="Nat. Commun.">
        <title>The Gonium pectorale genome demonstrates co-option of cell cycle regulation during the evolution of multicellularity.</title>
        <authorList>
            <person name="Hanschen E.R."/>
            <person name="Marriage T.N."/>
            <person name="Ferris P.J."/>
            <person name="Hamaji T."/>
            <person name="Toyoda A."/>
            <person name="Fujiyama A."/>
            <person name="Neme R."/>
            <person name="Noguchi H."/>
            <person name="Minakuchi Y."/>
            <person name="Suzuki M."/>
            <person name="Kawai-Toyooka H."/>
            <person name="Smith D.R."/>
            <person name="Sparks H."/>
            <person name="Anderson J."/>
            <person name="Bakaric R."/>
            <person name="Luria V."/>
            <person name="Karger A."/>
            <person name="Kirschner M.W."/>
            <person name="Durand P.M."/>
            <person name="Michod R.E."/>
            <person name="Nozaki H."/>
            <person name="Olson B.J."/>
        </authorList>
    </citation>
    <scope>NUCLEOTIDE SEQUENCE [LARGE SCALE GENOMIC DNA]</scope>
    <source>
        <strain evidence="9">NIES-2863</strain>
    </source>
</reference>
<keyword evidence="9" id="KW-1185">Reference proteome</keyword>